<organism evidence="2 3">
    <name type="scientific">Nostoc flagelliforme CCNUN1</name>
    <dbReference type="NCBI Taxonomy" id="2038116"/>
    <lineage>
        <taxon>Bacteria</taxon>
        <taxon>Bacillati</taxon>
        <taxon>Cyanobacteriota</taxon>
        <taxon>Cyanophyceae</taxon>
        <taxon>Nostocales</taxon>
        <taxon>Nostocaceae</taxon>
        <taxon>Nostoc</taxon>
    </lineage>
</organism>
<keyword evidence="3" id="KW-1185">Reference proteome</keyword>
<feature type="transmembrane region" description="Helical" evidence="1">
    <location>
        <begin position="13"/>
        <end position="35"/>
    </location>
</feature>
<dbReference type="KEGG" id="nfl:COO91_08677"/>
<dbReference type="Proteomes" id="UP000232003">
    <property type="component" value="Chromosome"/>
</dbReference>
<reference evidence="2 3" key="1">
    <citation type="submission" date="2017-11" db="EMBL/GenBank/DDBJ databases">
        <title>Complete genome of a free-living desiccation-tolerant cyanobacterium and its photosynthetic adaptation to extreme terrestrial habitat.</title>
        <authorList>
            <person name="Shang J."/>
        </authorList>
    </citation>
    <scope>NUCLEOTIDE SEQUENCE [LARGE SCALE GENOMIC DNA]</scope>
    <source>
        <strain evidence="2 3">CCNUN1</strain>
    </source>
</reference>
<keyword evidence="1" id="KW-0812">Transmembrane</keyword>
<accession>A0A2K8T4A7</accession>
<proteinExistence type="predicted"/>
<keyword evidence="1" id="KW-0472">Membrane</keyword>
<name>A0A2K8T4A7_9NOSO</name>
<evidence type="ECO:0000256" key="1">
    <source>
        <dbReference type="SAM" id="Phobius"/>
    </source>
</evidence>
<dbReference type="EMBL" id="CP024785">
    <property type="protein sequence ID" value="AUB42537.1"/>
    <property type="molecule type" value="Genomic_DNA"/>
</dbReference>
<keyword evidence="1" id="KW-1133">Transmembrane helix</keyword>
<evidence type="ECO:0000313" key="3">
    <source>
        <dbReference type="Proteomes" id="UP000232003"/>
    </source>
</evidence>
<gene>
    <name evidence="2" type="ORF">COO91_08677</name>
</gene>
<dbReference type="AlphaFoldDB" id="A0A2K8T4A7"/>
<sequence length="40" mass="4643">MIELKLATEEEHIYAKVIHSLILTSIFFCFGLQMFPQSNV</sequence>
<evidence type="ECO:0000313" key="2">
    <source>
        <dbReference type="EMBL" id="AUB42537.1"/>
    </source>
</evidence>
<protein>
    <submittedName>
        <fullName evidence="2">Uncharacterized protein</fullName>
    </submittedName>
</protein>